<dbReference type="AlphaFoldDB" id="A0A6M3JI22"/>
<organism evidence="2">
    <name type="scientific">viral metagenome</name>
    <dbReference type="NCBI Taxonomy" id="1070528"/>
    <lineage>
        <taxon>unclassified sequences</taxon>
        <taxon>metagenomes</taxon>
        <taxon>organismal metagenomes</taxon>
    </lineage>
</organism>
<sequence length="136" mass="15639">MGTNYYTHKDCCDKCGRGVDGLHIGKSSAGWCFSLHVIPEQGINNLGDWKAIFFNPNIIIKDEYERFVDKHEMLDIIKNRHGESLDVPWGYETWEEFHKQNHSEPGPNNLVRSRVDNRHCVGHGPGTYDYITGEFS</sequence>
<accession>A0A6M3JI22</accession>
<protein>
    <submittedName>
        <fullName evidence="2">Uncharacterized protein</fullName>
    </submittedName>
</protein>
<proteinExistence type="predicted"/>
<evidence type="ECO:0000313" key="1">
    <source>
        <dbReference type="EMBL" id="QJA63499.1"/>
    </source>
</evidence>
<dbReference type="EMBL" id="MT141498">
    <property type="protein sequence ID" value="QJA63499.1"/>
    <property type="molecule type" value="Genomic_DNA"/>
</dbReference>
<reference evidence="2" key="1">
    <citation type="submission" date="2020-03" db="EMBL/GenBank/DDBJ databases">
        <title>The deep terrestrial virosphere.</title>
        <authorList>
            <person name="Holmfeldt K."/>
            <person name="Nilsson E."/>
            <person name="Simone D."/>
            <person name="Lopez-Fernandez M."/>
            <person name="Wu X."/>
            <person name="de Brujin I."/>
            <person name="Lundin D."/>
            <person name="Andersson A."/>
            <person name="Bertilsson S."/>
            <person name="Dopson M."/>
        </authorList>
    </citation>
    <scope>NUCLEOTIDE SEQUENCE</scope>
    <source>
        <strain evidence="2">MM415A05670</strain>
        <strain evidence="1">MM415B00626</strain>
    </source>
</reference>
<dbReference type="EMBL" id="MT141651">
    <property type="protein sequence ID" value="QJA68805.1"/>
    <property type="molecule type" value="Genomic_DNA"/>
</dbReference>
<evidence type="ECO:0000313" key="2">
    <source>
        <dbReference type="EMBL" id="QJA68805.1"/>
    </source>
</evidence>
<name>A0A6M3JI22_9ZZZZ</name>
<gene>
    <name evidence="2" type="ORF">MM415A05670_0002</name>
    <name evidence="1" type="ORF">MM415B00626_0032</name>
</gene>